<protein>
    <recommendedName>
        <fullName evidence="2">Recombinase domain-containing protein</fullName>
    </recommendedName>
</protein>
<dbReference type="GO" id="GO:0003677">
    <property type="term" value="F:DNA binding"/>
    <property type="evidence" value="ECO:0007669"/>
    <property type="project" value="InterPro"/>
</dbReference>
<dbReference type="RefSeq" id="WP_183376156.1">
    <property type="nucleotide sequence ID" value="NZ_CBCSFZ010000006.1"/>
</dbReference>
<dbReference type="InterPro" id="IPR038109">
    <property type="entry name" value="DNA_bind_recomb_sf"/>
</dbReference>
<dbReference type="InterPro" id="IPR011109">
    <property type="entry name" value="DNA_bind_recombinase_dom"/>
</dbReference>
<evidence type="ECO:0000313" key="4">
    <source>
        <dbReference type="Proteomes" id="UP000568050"/>
    </source>
</evidence>
<sequence length="87" mass="10004">MLEDQGLTTRPSAKRPARPLSSSQLAKILRDPYYTGVIRSKGTLYPGRHTPLIEKELFLAVRKILDGRNRRGGERRRRPRRRGTIHG</sequence>
<dbReference type="EMBL" id="JACHWP010000003">
    <property type="protein sequence ID" value="MBB3023187.1"/>
    <property type="molecule type" value="Genomic_DNA"/>
</dbReference>
<organism evidence="3 4">
    <name type="scientific">Helcobacillus massiliensis</name>
    <dbReference type="NCBI Taxonomy" id="521392"/>
    <lineage>
        <taxon>Bacteria</taxon>
        <taxon>Bacillati</taxon>
        <taxon>Actinomycetota</taxon>
        <taxon>Actinomycetes</taxon>
        <taxon>Micrococcales</taxon>
        <taxon>Dermabacteraceae</taxon>
        <taxon>Helcobacillus</taxon>
    </lineage>
</organism>
<dbReference type="Pfam" id="PF07508">
    <property type="entry name" value="Recombinase"/>
    <property type="match status" value="1"/>
</dbReference>
<feature type="region of interest" description="Disordered" evidence="1">
    <location>
        <begin position="68"/>
        <end position="87"/>
    </location>
</feature>
<name>A0A839R0D5_9MICO</name>
<reference evidence="3 4" key="1">
    <citation type="submission" date="2020-08" db="EMBL/GenBank/DDBJ databases">
        <title>Sequencing the genomes of 1000 actinobacteria strains.</title>
        <authorList>
            <person name="Klenk H.-P."/>
        </authorList>
    </citation>
    <scope>NUCLEOTIDE SEQUENCE [LARGE SCALE GENOMIC DNA]</scope>
    <source>
        <strain evidence="3 4">DSM 23040</strain>
    </source>
</reference>
<proteinExistence type="predicted"/>
<feature type="compositionally biased region" description="Basic residues" evidence="1">
    <location>
        <begin position="73"/>
        <end position="87"/>
    </location>
</feature>
<feature type="domain" description="Recombinase" evidence="2">
    <location>
        <begin position="2"/>
        <end position="68"/>
    </location>
</feature>
<dbReference type="Gene3D" id="3.90.1750.20">
    <property type="entry name" value="Putative Large Serine Recombinase, Chain B, Domain 2"/>
    <property type="match status" value="1"/>
</dbReference>
<comment type="caution">
    <text evidence="3">The sequence shown here is derived from an EMBL/GenBank/DDBJ whole genome shotgun (WGS) entry which is preliminary data.</text>
</comment>
<keyword evidence="4" id="KW-1185">Reference proteome</keyword>
<accession>A0A839R0D5</accession>
<dbReference type="Proteomes" id="UP000568050">
    <property type="component" value="Unassembled WGS sequence"/>
</dbReference>
<evidence type="ECO:0000313" key="3">
    <source>
        <dbReference type="EMBL" id="MBB3023187.1"/>
    </source>
</evidence>
<feature type="region of interest" description="Disordered" evidence="1">
    <location>
        <begin position="1"/>
        <end position="24"/>
    </location>
</feature>
<dbReference type="GO" id="GO:0000150">
    <property type="term" value="F:DNA strand exchange activity"/>
    <property type="evidence" value="ECO:0007669"/>
    <property type="project" value="InterPro"/>
</dbReference>
<dbReference type="AlphaFoldDB" id="A0A839R0D5"/>
<feature type="compositionally biased region" description="Polar residues" evidence="1">
    <location>
        <begin position="1"/>
        <end position="11"/>
    </location>
</feature>
<evidence type="ECO:0000256" key="1">
    <source>
        <dbReference type="SAM" id="MobiDB-lite"/>
    </source>
</evidence>
<gene>
    <name evidence="3" type="ORF">FHX50_001472</name>
</gene>
<evidence type="ECO:0000259" key="2">
    <source>
        <dbReference type="Pfam" id="PF07508"/>
    </source>
</evidence>